<proteinExistence type="predicted"/>
<evidence type="ECO:0000313" key="1">
    <source>
        <dbReference type="EMBL" id="KAK3272848.1"/>
    </source>
</evidence>
<dbReference type="EMBL" id="LGRX02008765">
    <property type="protein sequence ID" value="KAK3272848.1"/>
    <property type="molecule type" value="Genomic_DNA"/>
</dbReference>
<organism evidence="1 2">
    <name type="scientific">Cymbomonas tetramitiformis</name>
    <dbReference type="NCBI Taxonomy" id="36881"/>
    <lineage>
        <taxon>Eukaryota</taxon>
        <taxon>Viridiplantae</taxon>
        <taxon>Chlorophyta</taxon>
        <taxon>Pyramimonadophyceae</taxon>
        <taxon>Pyramimonadales</taxon>
        <taxon>Pyramimonadaceae</taxon>
        <taxon>Cymbomonas</taxon>
    </lineage>
</organism>
<sequence length="295" mass="32351">MRRDAYCSAKEHDVRPYGRLVKSLMPYCPCKNCRGLAFYSNKQSLRHVRAVGYFEAEDEGVGGEEGGGNSVDSDEESGFTENFEEEEAITKTARDAAQKIEKCFIDKAAPMDPKESLEEIEERSAVVANNFILDLLEGQKAERAIASAHHEYQKQINGELLKGTMGALPAAGSGFGQRGLPTSQAMDVQAAVPSQDRQSRTVREFWDGVHLAHDIVSMLAIHELTTPVPEEELLDIFFTGLIPEAKQRPKEWAKSFLEDTLALIGDGLMVEEALAAIGLDFVPEDAPQPGAPSPQ</sequence>
<dbReference type="AlphaFoldDB" id="A0AAE0G787"/>
<comment type="caution">
    <text evidence="1">The sequence shown here is derived from an EMBL/GenBank/DDBJ whole genome shotgun (WGS) entry which is preliminary data.</text>
</comment>
<evidence type="ECO:0000313" key="2">
    <source>
        <dbReference type="Proteomes" id="UP001190700"/>
    </source>
</evidence>
<gene>
    <name evidence="1" type="ORF">CYMTET_18880</name>
</gene>
<name>A0AAE0G787_9CHLO</name>
<reference evidence="1 2" key="1">
    <citation type="journal article" date="2015" name="Genome Biol. Evol.">
        <title>Comparative Genomics of a Bacterivorous Green Alga Reveals Evolutionary Causalities and Consequences of Phago-Mixotrophic Mode of Nutrition.</title>
        <authorList>
            <person name="Burns J.A."/>
            <person name="Paasch A."/>
            <person name="Narechania A."/>
            <person name="Kim E."/>
        </authorList>
    </citation>
    <scope>NUCLEOTIDE SEQUENCE [LARGE SCALE GENOMIC DNA]</scope>
    <source>
        <strain evidence="1 2">PLY_AMNH</strain>
    </source>
</reference>
<keyword evidence="2" id="KW-1185">Reference proteome</keyword>
<accession>A0AAE0G787</accession>
<evidence type="ECO:0008006" key="3">
    <source>
        <dbReference type="Google" id="ProtNLM"/>
    </source>
</evidence>
<protein>
    <recommendedName>
        <fullName evidence="3">Transposase-associated domain-containing protein</fullName>
    </recommendedName>
</protein>
<dbReference type="Proteomes" id="UP001190700">
    <property type="component" value="Unassembled WGS sequence"/>
</dbReference>